<comment type="caution">
    <text evidence="1">The sequence shown here is derived from an EMBL/GenBank/DDBJ whole genome shotgun (WGS) entry which is preliminary data.</text>
</comment>
<sequence>MYFEYNERCNLSDIESLCRHRLSPLRPHSSHRDKYGIHRFRHTNARQIDFSDQLNRTPCTLAFDTKSTGGCGGGGGAIEDVVADCRIDCFEHTCMQSSMVEKLFKLPPQPLYVNDTHRRA</sequence>
<name>A0A0V1CZZ7_TRIBR</name>
<accession>A0A0V1CZZ7</accession>
<protein>
    <submittedName>
        <fullName evidence="1">Uncharacterized protein</fullName>
    </submittedName>
</protein>
<dbReference type="OrthoDB" id="10446167at2759"/>
<proteinExistence type="predicted"/>
<dbReference type="EMBL" id="JYDI01000064">
    <property type="protein sequence ID" value="KRY54802.1"/>
    <property type="molecule type" value="Genomic_DNA"/>
</dbReference>
<evidence type="ECO:0000313" key="2">
    <source>
        <dbReference type="Proteomes" id="UP000054653"/>
    </source>
</evidence>
<reference evidence="1 2" key="1">
    <citation type="submission" date="2015-01" db="EMBL/GenBank/DDBJ databases">
        <title>Evolution of Trichinella species and genotypes.</title>
        <authorList>
            <person name="Korhonen P.K."/>
            <person name="Edoardo P."/>
            <person name="Giuseppe L.R."/>
            <person name="Gasser R.B."/>
        </authorList>
    </citation>
    <scope>NUCLEOTIDE SEQUENCE [LARGE SCALE GENOMIC DNA]</scope>
    <source>
        <strain evidence="1">ISS120</strain>
    </source>
</reference>
<evidence type="ECO:0000313" key="1">
    <source>
        <dbReference type="EMBL" id="KRY54802.1"/>
    </source>
</evidence>
<dbReference type="AlphaFoldDB" id="A0A0V1CZZ7"/>
<dbReference type="Proteomes" id="UP000054653">
    <property type="component" value="Unassembled WGS sequence"/>
</dbReference>
<keyword evidence="2" id="KW-1185">Reference proteome</keyword>
<organism evidence="1 2">
    <name type="scientific">Trichinella britovi</name>
    <name type="common">Parasitic roundworm</name>
    <dbReference type="NCBI Taxonomy" id="45882"/>
    <lineage>
        <taxon>Eukaryota</taxon>
        <taxon>Metazoa</taxon>
        <taxon>Ecdysozoa</taxon>
        <taxon>Nematoda</taxon>
        <taxon>Enoplea</taxon>
        <taxon>Dorylaimia</taxon>
        <taxon>Trichinellida</taxon>
        <taxon>Trichinellidae</taxon>
        <taxon>Trichinella</taxon>
    </lineage>
</organism>
<gene>
    <name evidence="1" type="ORF">T03_125</name>
</gene>